<comment type="subcellular location">
    <subcellularLocation>
        <location evidence="1">Cell membrane</location>
        <topology evidence="1">Multi-pass membrane protein</topology>
    </subcellularLocation>
</comment>
<keyword evidence="3 6" id="KW-0812">Transmembrane</keyword>
<evidence type="ECO:0000313" key="8">
    <source>
        <dbReference type="Proteomes" id="UP000322139"/>
    </source>
</evidence>
<dbReference type="InterPro" id="IPR050833">
    <property type="entry name" value="Poly_Biosynth_Transport"/>
</dbReference>
<feature type="transmembrane region" description="Helical" evidence="6">
    <location>
        <begin position="237"/>
        <end position="257"/>
    </location>
</feature>
<feature type="transmembrane region" description="Helical" evidence="6">
    <location>
        <begin position="52"/>
        <end position="74"/>
    </location>
</feature>
<proteinExistence type="predicted"/>
<organism evidence="7 8">
    <name type="scientific">Bacillus infantis</name>
    <dbReference type="NCBI Taxonomy" id="324767"/>
    <lineage>
        <taxon>Bacteria</taxon>
        <taxon>Bacillati</taxon>
        <taxon>Bacillota</taxon>
        <taxon>Bacilli</taxon>
        <taxon>Bacillales</taxon>
        <taxon>Bacillaceae</taxon>
        <taxon>Bacillus</taxon>
    </lineage>
</organism>
<dbReference type="GO" id="GO:0005886">
    <property type="term" value="C:plasma membrane"/>
    <property type="evidence" value="ECO:0007669"/>
    <property type="project" value="UniProtKB-SubCell"/>
</dbReference>
<gene>
    <name evidence="7" type="ORF">FZD51_24285</name>
</gene>
<evidence type="ECO:0000256" key="4">
    <source>
        <dbReference type="ARBA" id="ARBA00022989"/>
    </source>
</evidence>
<feature type="transmembrane region" description="Helical" evidence="6">
    <location>
        <begin position="86"/>
        <end position="109"/>
    </location>
</feature>
<evidence type="ECO:0000313" key="7">
    <source>
        <dbReference type="EMBL" id="TYS41272.1"/>
    </source>
</evidence>
<feature type="transmembrane region" description="Helical" evidence="6">
    <location>
        <begin position="450"/>
        <end position="470"/>
    </location>
</feature>
<reference evidence="7 8" key="1">
    <citation type="submission" date="2019-08" db="EMBL/GenBank/DDBJ databases">
        <title>Bacillus genomes from the desert of Cuatro Cienegas, Coahuila.</title>
        <authorList>
            <person name="Olmedo-Alvarez G."/>
        </authorList>
    </citation>
    <scope>NUCLEOTIDE SEQUENCE [LARGE SCALE GENOMIC DNA]</scope>
    <source>
        <strain evidence="7 8">CH446_14T</strain>
    </source>
</reference>
<protein>
    <submittedName>
        <fullName evidence="7">Oligosaccharide flippase family protein</fullName>
    </submittedName>
</protein>
<dbReference type="InterPro" id="IPR024923">
    <property type="entry name" value="PG_synth_SpoVB"/>
</dbReference>
<feature type="transmembrane region" description="Helical" evidence="6">
    <location>
        <begin position="190"/>
        <end position="210"/>
    </location>
</feature>
<keyword evidence="5 6" id="KW-0472">Membrane</keyword>
<comment type="caution">
    <text evidence="7">The sequence shown here is derived from an EMBL/GenBank/DDBJ whole genome shotgun (WGS) entry which is preliminary data.</text>
</comment>
<feature type="transmembrane region" description="Helical" evidence="6">
    <location>
        <begin position="390"/>
        <end position="411"/>
    </location>
</feature>
<dbReference type="PANTHER" id="PTHR30250:SF29">
    <property type="entry name" value="POLYSACCHARIDE BIOSYNTHESIS PROTEIN C-TERMINAL DOMAIN-CONTAINING PROTEIN"/>
    <property type="match status" value="1"/>
</dbReference>
<evidence type="ECO:0000256" key="1">
    <source>
        <dbReference type="ARBA" id="ARBA00004651"/>
    </source>
</evidence>
<feature type="transmembrane region" description="Helical" evidence="6">
    <location>
        <begin position="121"/>
        <end position="145"/>
    </location>
</feature>
<dbReference type="PANTHER" id="PTHR30250">
    <property type="entry name" value="PST FAMILY PREDICTED COLANIC ACID TRANSPORTER"/>
    <property type="match status" value="1"/>
</dbReference>
<evidence type="ECO:0000256" key="6">
    <source>
        <dbReference type="SAM" id="Phobius"/>
    </source>
</evidence>
<dbReference type="Pfam" id="PF01943">
    <property type="entry name" value="Polysacc_synt"/>
    <property type="match status" value="1"/>
</dbReference>
<feature type="transmembrane region" description="Helical" evidence="6">
    <location>
        <begin position="289"/>
        <end position="310"/>
    </location>
</feature>
<evidence type="ECO:0000256" key="5">
    <source>
        <dbReference type="ARBA" id="ARBA00023136"/>
    </source>
</evidence>
<feature type="transmembrane region" description="Helical" evidence="6">
    <location>
        <begin position="326"/>
        <end position="346"/>
    </location>
</feature>
<evidence type="ECO:0000256" key="3">
    <source>
        <dbReference type="ARBA" id="ARBA00022692"/>
    </source>
</evidence>
<feature type="transmembrane region" description="Helical" evidence="6">
    <location>
        <begin position="482"/>
        <end position="504"/>
    </location>
</feature>
<feature type="transmembrane region" description="Helical" evidence="6">
    <location>
        <begin position="362"/>
        <end position="383"/>
    </location>
</feature>
<name>A0A5D4QVH3_9BACI</name>
<dbReference type="CDD" id="cd13124">
    <property type="entry name" value="MATE_SpoVB_like"/>
    <property type="match status" value="1"/>
</dbReference>
<dbReference type="AlphaFoldDB" id="A0A5D4QVH3"/>
<dbReference type="Proteomes" id="UP000322139">
    <property type="component" value="Unassembled WGS sequence"/>
</dbReference>
<dbReference type="EMBL" id="VTER01000019">
    <property type="protein sequence ID" value="TYS41272.1"/>
    <property type="molecule type" value="Genomic_DNA"/>
</dbReference>
<sequence length="533" mass="55905">MKPANQSGDLFKGALILAAAALITKVLSAVYRVPFQNIVGDVGFYIYQQVYPFYGIAIVLSTYGFPVVISKLYAEQAKSRKEALQLLAASGLFLLAIGLAAFLIMFAGADWIASQMGDPKLGILLRTLSPAFLLLPATALLRGYFQGRGDMLPTAVSQVGEQSIRVATILAAAFILMKEGASLYTAGSGAIFGSVTGGIASAAILSYFFWRVIKKEAAGAAGIGLSGKAVLKTMKTIALQGAAISAASMLLILLQLADSLNLYSLLVSGGLEAEEAKRLKGIYDRGQPLIQLGTVIATSMSLSLVPLITAEKLKNNQKFLAEKAGLALRVSLLFGTGAAFGLWAIIKPVNIMLFENAEGSEVLSVLSLFIFFASIIMTLAAILQGLGHTFFPAVIIIGGFGIKYILNMLLVPAAGTMGAAIAACAALAVVLLALLARIRFLLRQPLVPGRFILGLGTAAAVMLLYLKAYLLAAGSLAGEGRLAAGLIALSAAATGGIVFMLLALKGETFRKEEISMLPFGSKLGYLLPGRNRR</sequence>
<dbReference type="InterPro" id="IPR002797">
    <property type="entry name" value="Polysacc_synth"/>
</dbReference>
<keyword evidence="4 6" id="KW-1133">Transmembrane helix</keyword>
<keyword evidence="2" id="KW-1003">Cell membrane</keyword>
<dbReference type="PIRSF" id="PIRSF038958">
    <property type="entry name" value="PG_synth_SpoVB"/>
    <property type="match status" value="1"/>
</dbReference>
<feature type="transmembrane region" description="Helical" evidence="6">
    <location>
        <begin position="166"/>
        <end position="184"/>
    </location>
</feature>
<evidence type="ECO:0000256" key="2">
    <source>
        <dbReference type="ARBA" id="ARBA00022475"/>
    </source>
</evidence>
<accession>A0A5D4QVH3</accession>
<dbReference type="RefSeq" id="WP_148977039.1">
    <property type="nucleotide sequence ID" value="NZ_VTER01000019.1"/>
</dbReference>
<feature type="transmembrane region" description="Helical" evidence="6">
    <location>
        <begin position="417"/>
        <end position="438"/>
    </location>
</feature>